<comment type="caution">
    <text evidence="1">The sequence shown here is derived from an EMBL/GenBank/DDBJ whole genome shotgun (WGS) entry which is preliminary data.</text>
</comment>
<accession>A0A8K0CKY8</accession>
<evidence type="ECO:0000313" key="2">
    <source>
        <dbReference type="Proteomes" id="UP000801492"/>
    </source>
</evidence>
<keyword evidence="2" id="KW-1185">Reference proteome</keyword>
<sequence>MVNDYKFIYFKELGPISLQTPQRKKWFIKKTCDWCCEMRWSGSVYVAGYARRRSTCWRKERKRIRIKMDKEVFGTTDSFRSLLSYSKKTMLHL</sequence>
<name>A0A8K0CKY8_IGNLU</name>
<reference evidence="1" key="1">
    <citation type="submission" date="2019-08" db="EMBL/GenBank/DDBJ databases">
        <title>The genome of the North American firefly Photinus pyralis.</title>
        <authorList>
            <consortium name="Photinus pyralis genome working group"/>
            <person name="Fallon T.R."/>
            <person name="Sander Lower S.E."/>
            <person name="Weng J.-K."/>
        </authorList>
    </citation>
    <scope>NUCLEOTIDE SEQUENCE</scope>
    <source>
        <strain evidence="1">TRF0915ILg1</strain>
        <tissue evidence="1">Whole body</tissue>
    </source>
</reference>
<dbReference type="AlphaFoldDB" id="A0A8K0CKY8"/>
<organism evidence="1 2">
    <name type="scientific">Ignelater luminosus</name>
    <name type="common">Cucubano</name>
    <name type="synonym">Pyrophorus luminosus</name>
    <dbReference type="NCBI Taxonomy" id="2038154"/>
    <lineage>
        <taxon>Eukaryota</taxon>
        <taxon>Metazoa</taxon>
        <taxon>Ecdysozoa</taxon>
        <taxon>Arthropoda</taxon>
        <taxon>Hexapoda</taxon>
        <taxon>Insecta</taxon>
        <taxon>Pterygota</taxon>
        <taxon>Neoptera</taxon>
        <taxon>Endopterygota</taxon>
        <taxon>Coleoptera</taxon>
        <taxon>Polyphaga</taxon>
        <taxon>Elateriformia</taxon>
        <taxon>Elateroidea</taxon>
        <taxon>Elateridae</taxon>
        <taxon>Agrypninae</taxon>
        <taxon>Pyrophorini</taxon>
        <taxon>Ignelater</taxon>
    </lineage>
</organism>
<gene>
    <name evidence="1" type="ORF">ILUMI_18617</name>
</gene>
<dbReference type="EMBL" id="VTPC01082883">
    <property type="protein sequence ID" value="KAF2887556.1"/>
    <property type="molecule type" value="Genomic_DNA"/>
</dbReference>
<dbReference type="Proteomes" id="UP000801492">
    <property type="component" value="Unassembled WGS sequence"/>
</dbReference>
<proteinExistence type="predicted"/>
<protein>
    <submittedName>
        <fullName evidence="1">Uncharacterized protein</fullName>
    </submittedName>
</protein>
<evidence type="ECO:0000313" key="1">
    <source>
        <dbReference type="EMBL" id="KAF2887556.1"/>
    </source>
</evidence>